<proteinExistence type="predicted"/>
<dbReference type="AlphaFoldDB" id="A0AA40EXN7"/>
<accession>A0AA40EXN7</accession>
<comment type="caution">
    <text evidence="2">The sequence shown here is derived from an EMBL/GenBank/DDBJ whole genome shotgun (WGS) entry which is preliminary data.</text>
</comment>
<name>A0AA40EXN7_9PEZI</name>
<evidence type="ECO:0000313" key="3">
    <source>
        <dbReference type="Proteomes" id="UP001172159"/>
    </source>
</evidence>
<gene>
    <name evidence="2" type="ORF">B0T21DRAFT_388369</name>
</gene>
<organism evidence="2 3">
    <name type="scientific">Apiosordaria backusii</name>
    <dbReference type="NCBI Taxonomy" id="314023"/>
    <lineage>
        <taxon>Eukaryota</taxon>
        <taxon>Fungi</taxon>
        <taxon>Dikarya</taxon>
        <taxon>Ascomycota</taxon>
        <taxon>Pezizomycotina</taxon>
        <taxon>Sordariomycetes</taxon>
        <taxon>Sordariomycetidae</taxon>
        <taxon>Sordariales</taxon>
        <taxon>Lasiosphaeriaceae</taxon>
        <taxon>Apiosordaria</taxon>
    </lineage>
</organism>
<reference evidence="2" key="1">
    <citation type="submission" date="2023-06" db="EMBL/GenBank/DDBJ databases">
        <title>Genome-scale phylogeny and comparative genomics of the fungal order Sordariales.</title>
        <authorList>
            <consortium name="Lawrence Berkeley National Laboratory"/>
            <person name="Hensen N."/>
            <person name="Bonometti L."/>
            <person name="Westerberg I."/>
            <person name="Brannstrom I.O."/>
            <person name="Guillou S."/>
            <person name="Cros-Aarteil S."/>
            <person name="Calhoun S."/>
            <person name="Haridas S."/>
            <person name="Kuo A."/>
            <person name="Mondo S."/>
            <person name="Pangilinan J."/>
            <person name="Riley R."/>
            <person name="Labutti K."/>
            <person name="Andreopoulos B."/>
            <person name="Lipzen A."/>
            <person name="Chen C."/>
            <person name="Yanf M."/>
            <person name="Daum C."/>
            <person name="Ng V."/>
            <person name="Clum A."/>
            <person name="Steindorff A."/>
            <person name="Ohm R."/>
            <person name="Martin F."/>
            <person name="Silar P."/>
            <person name="Natvig D."/>
            <person name="Lalanne C."/>
            <person name="Gautier V."/>
            <person name="Ament-Velasquez S.L."/>
            <person name="Kruys A."/>
            <person name="Hutchinson M.I."/>
            <person name="Powell A.J."/>
            <person name="Barry K."/>
            <person name="Miller A.N."/>
            <person name="Grigoriev I.V."/>
            <person name="Debuchy R."/>
            <person name="Gladieux P."/>
            <person name="Thoren M.H."/>
            <person name="Johannesson H."/>
        </authorList>
    </citation>
    <scope>NUCLEOTIDE SEQUENCE</scope>
    <source>
        <strain evidence="2">CBS 540.89</strain>
    </source>
</reference>
<evidence type="ECO:0000256" key="1">
    <source>
        <dbReference type="SAM" id="MobiDB-lite"/>
    </source>
</evidence>
<feature type="region of interest" description="Disordered" evidence="1">
    <location>
        <begin position="1"/>
        <end position="29"/>
    </location>
</feature>
<evidence type="ECO:0000313" key="2">
    <source>
        <dbReference type="EMBL" id="KAK0747232.1"/>
    </source>
</evidence>
<protein>
    <submittedName>
        <fullName evidence="2">Uncharacterized protein</fullName>
    </submittedName>
</protein>
<dbReference type="EMBL" id="JAUKTV010000001">
    <property type="protein sequence ID" value="KAK0747232.1"/>
    <property type="molecule type" value="Genomic_DNA"/>
</dbReference>
<sequence length="199" mass="21591">MPPRADMTARVPTPNATGLPDPTRGSGPQRDILVPMTSRHNMRPAFTTGGADILWTSGLGDCIAIATWDMVTGERSLTHPNAGDVAGTGWADALAERINHNTIVIVANGTNSLNPSYFQDADFARVKNEVKAAMRRAGKRDPQFWMYHTREPSPRPRNLQMHSFVMYANGVFGRIGDGNTAVPGVTIVKEPATVRGPTR</sequence>
<dbReference type="Proteomes" id="UP001172159">
    <property type="component" value="Unassembled WGS sequence"/>
</dbReference>
<keyword evidence="3" id="KW-1185">Reference proteome</keyword>